<organism evidence="2 3">
    <name type="scientific">Paractinoplanes globisporus</name>
    <dbReference type="NCBI Taxonomy" id="113565"/>
    <lineage>
        <taxon>Bacteria</taxon>
        <taxon>Bacillati</taxon>
        <taxon>Actinomycetota</taxon>
        <taxon>Actinomycetes</taxon>
        <taxon>Micromonosporales</taxon>
        <taxon>Micromonosporaceae</taxon>
        <taxon>Paractinoplanes</taxon>
    </lineage>
</organism>
<name>A0ABW6WQL0_9ACTN</name>
<dbReference type="SUPFAM" id="SSF46785">
    <property type="entry name" value="Winged helix' DNA-binding domain"/>
    <property type="match status" value="1"/>
</dbReference>
<gene>
    <name evidence="2" type="ORF">ACFY35_39580</name>
</gene>
<reference evidence="2 3" key="1">
    <citation type="submission" date="2024-10" db="EMBL/GenBank/DDBJ databases">
        <title>The Natural Products Discovery Center: Release of the First 8490 Sequenced Strains for Exploring Actinobacteria Biosynthetic Diversity.</title>
        <authorList>
            <person name="Kalkreuter E."/>
            <person name="Kautsar S.A."/>
            <person name="Yang D."/>
            <person name="Bader C.D."/>
            <person name="Teijaro C.N."/>
            <person name="Fluegel L."/>
            <person name="Davis C.M."/>
            <person name="Simpson J.R."/>
            <person name="Lauterbach L."/>
            <person name="Steele A.D."/>
            <person name="Gui C."/>
            <person name="Meng S."/>
            <person name="Li G."/>
            <person name="Viehrig K."/>
            <person name="Ye F."/>
            <person name="Su P."/>
            <person name="Kiefer A.F."/>
            <person name="Nichols A."/>
            <person name="Cepeda A.J."/>
            <person name="Yan W."/>
            <person name="Fan B."/>
            <person name="Jiang Y."/>
            <person name="Adhikari A."/>
            <person name="Zheng C.-J."/>
            <person name="Schuster L."/>
            <person name="Cowan T.M."/>
            <person name="Smanski M.J."/>
            <person name="Chevrette M.G."/>
            <person name="De Carvalho L.P.S."/>
            <person name="Shen B."/>
        </authorList>
    </citation>
    <scope>NUCLEOTIDE SEQUENCE [LARGE SCALE GENOMIC DNA]</scope>
    <source>
        <strain evidence="2 3">NPDC000087</strain>
    </source>
</reference>
<dbReference type="InterPro" id="IPR036388">
    <property type="entry name" value="WH-like_DNA-bd_sf"/>
</dbReference>
<dbReference type="Gene3D" id="1.10.10.10">
    <property type="entry name" value="Winged helix-like DNA-binding domain superfamily/Winged helix DNA-binding domain"/>
    <property type="match status" value="1"/>
</dbReference>
<dbReference type="EMBL" id="JBIAZU010000007">
    <property type="protein sequence ID" value="MFF5295569.1"/>
    <property type="molecule type" value="Genomic_DNA"/>
</dbReference>
<dbReference type="Proteomes" id="UP001602245">
    <property type="component" value="Unassembled WGS sequence"/>
</dbReference>
<evidence type="ECO:0000313" key="2">
    <source>
        <dbReference type="EMBL" id="MFF5295569.1"/>
    </source>
</evidence>
<protein>
    <submittedName>
        <fullName evidence="2">MarR family winged helix-turn-helix transcriptional regulator</fullName>
    </submittedName>
</protein>
<dbReference type="PROSITE" id="PS50995">
    <property type="entry name" value="HTH_MARR_2"/>
    <property type="match status" value="1"/>
</dbReference>
<evidence type="ECO:0000259" key="1">
    <source>
        <dbReference type="PROSITE" id="PS50995"/>
    </source>
</evidence>
<sequence length="97" mass="10484">MACRLGVEPPTATRGLSHLGGGGWFRREAVPGDRRQVRIVVTEAGRDVLPEIEQVWSDLAELALDPTAPDRRDQALTVLEEASDRLRGAIGDGPLAE</sequence>
<dbReference type="InterPro" id="IPR000835">
    <property type="entry name" value="HTH_MarR-typ"/>
</dbReference>
<comment type="caution">
    <text evidence="2">The sequence shown here is derived from an EMBL/GenBank/DDBJ whole genome shotgun (WGS) entry which is preliminary data.</text>
</comment>
<dbReference type="InterPro" id="IPR036390">
    <property type="entry name" value="WH_DNA-bd_sf"/>
</dbReference>
<feature type="domain" description="HTH marR-type" evidence="1">
    <location>
        <begin position="1"/>
        <end position="84"/>
    </location>
</feature>
<proteinExistence type="predicted"/>
<evidence type="ECO:0000313" key="3">
    <source>
        <dbReference type="Proteomes" id="UP001602245"/>
    </source>
</evidence>
<dbReference type="RefSeq" id="WP_387698179.1">
    <property type="nucleotide sequence ID" value="NZ_JBIAZU010000007.1"/>
</dbReference>
<keyword evidence="3" id="KW-1185">Reference proteome</keyword>
<accession>A0ABW6WQL0</accession>